<feature type="chain" id="PRO_5015198473" description="Transmembrane protein" evidence="2">
    <location>
        <begin position="19"/>
        <end position="99"/>
    </location>
</feature>
<evidence type="ECO:0000256" key="1">
    <source>
        <dbReference type="SAM" id="MobiDB-lite"/>
    </source>
</evidence>
<proteinExistence type="predicted"/>
<sequence>MGVKSYLLAFIMIMCGSALLLSHDSSNNYMAVASKVESHSLLPMVFSKYKVREEPQTFSFRRRRSPPPAPKSNFRIQVKPSPPPMPFPQPLPPPSQPHF</sequence>
<reference evidence="4" key="1">
    <citation type="submission" date="2016-06" db="EMBL/GenBank/DDBJ databases">
        <title>Parallel loss of symbiosis genes in relatives of nitrogen-fixing non-legume Parasponia.</title>
        <authorList>
            <person name="Van Velzen R."/>
            <person name="Holmer R."/>
            <person name="Bu F."/>
            <person name="Rutten L."/>
            <person name="Van Zeijl A."/>
            <person name="Liu W."/>
            <person name="Santuari L."/>
            <person name="Cao Q."/>
            <person name="Sharma T."/>
            <person name="Shen D."/>
            <person name="Roswanjaya Y."/>
            <person name="Wardhani T."/>
            <person name="Kalhor M.S."/>
            <person name="Jansen J."/>
            <person name="Van den Hoogen J."/>
            <person name="Gungor B."/>
            <person name="Hartog M."/>
            <person name="Hontelez J."/>
            <person name="Verver J."/>
            <person name="Yang W.-C."/>
            <person name="Schijlen E."/>
            <person name="Repin R."/>
            <person name="Schilthuizen M."/>
            <person name="Schranz E."/>
            <person name="Heidstra R."/>
            <person name="Miyata K."/>
            <person name="Fedorova E."/>
            <person name="Kohlen W."/>
            <person name="Bisseling T."/>
            <person name="Smit S."/>
            <person name="Geurts R."/>
        </authorList>
    </citation>
    <scope>NUCLEOTIDE SEQUENCE [LARGE SCALE GENOMIC DNA]</scope>
    <source>
        <strain evidence="4">cv. RG33-2</strain>
    </source>
</reference>
<organism evidence="3 4">
    <name type="scientific">Trema orientale</name>
    <name type="common">Charcoal tree</name>
    <name type="synonym">Celtis orientalis</name>
    <dbReference type="NCBI Taxonomy" id="63057"/>
    <lineage>
        <taxon>Eukaryota</taxon>
        <taxon>Viridiplantae</taxon>
        <taxon>Streptophyta</taxon>
        <taxon>Embryophyta</taxon>
        <taxon>Tracheophyta</taxon>
        <taxon>Spermatophyta</taxon>
        <taxon>Magnoliopsida</taxon>
        <taxon>eudicotyledons</taxon>
        <taxon>Gunneridae</taxon>
        <taxon>Pentapetalae</taxon>
        <taxon>rosids</taxon>
        <taxon>fabids</taxon>
        <taxon>Rosales</taxon>
        <taxon>Cannabaceae</taxon>
        <taxon>Trema</taxon>
    </lineage>
</organism>
<protein>
    <recommendedName>
        <fullName evidence="5">Transmembrane protein</fullName>
    </recommendedName>
</protein>
<keyword evidence="2" id="KW-0732">Signal</keyword>
<feature type="signal peptide" evidence="2">
    <location>
        <begin position="1"/>
        <end position="18"/>
    </location>
</feature>
<dbReference type="Proteomes" id="UP000237000">
    <property type="component" value="Unassembled WGS sequence"/>
</dbReference>
<dbReference type="InParanoid" id="A0A2P5DJM7"/>
<evidence type="ECO:0008006" key="5">
    <source>
        <dbReference type="Google" id="ProtNLM"/>
    </source>
</evidence>
<evidence type="ECO:0000313" key="4">
    <source>
        <dbReference type="Proteomes" id="UP000237000"/>
    </source>
</evidence>
<dbReference type="EMBL" id="JXTC01000266">
    <property type="protein sequence ID" value="PON73483.1"/>
    <property type="molecule type" value="Genomic_DNA"/>
</dbReference>
<evidence type="ECO:0000313" key="3">
    <source>
        <dbReference type="EMBL" id="PON73483.1"/>
    </source>
</evidence>
<gene>
    <name evidence="3" type="ORF">TorRG33x02_249660</name>
</gene>
<keyword evidence="4" id="KW-1185">Reference proteome</keyword>
<feature type="region of interest" description="Disordered" evidence="1">
    <location>
        <begin position="57"/>
        <end position="99"/>
    </location>
</feature>
<accession>A0A2P5DJM7</accession>
<evidence type="ECO:0000256" key="2">
    <source>
        <dbReference type="SAM" id="SignalP"/>
    </source>
</evidence>
<dbReference type="AlphaFoldDB" id="A0A2P5DJM7"/>
<dbReference type="OrthoDB" id="10440235at2759"/>
<name>A0A2P5DJM7_TREOI</name>
<feature type="compositionally biased region" description="Pro residues" evidence="1">
    <location>
        <begin position="80"/>
        <end position="99"/>
    </location>
</feature>
<comment type="caution">
    <text evidence="3">The sequence shown here is derived from an EMBL/GenBank/DDBJ whole genome shotgun (WGS) entry which is preliminary data.</text>
</comment>